<dbReference type="InterPro" id="IPR016024">
    <property type="entry name" value="ARM-type_fold"/>
</dbReference>
<dbReference type="PROSITE" id="PS51232">
    <property type="entry name" value="GBD_FH3"/>
    <property type="match status" value="1"/>
</dbReference>
<dbReference type="SMART" id="SM00498">
    <property type="entry name" value="FH2"/>
    <property type="match status" value="1"/>
</dbReference>
<evidence type="ECO:0008006" key="8">
    <source>
        <dbReference type="Google" id="ProtNLM"/>
    </source>
</evidence>
<dbReference type="InterPro" id="IPR042201">
    <property type="entry name" value="FH2_Formin_sf"/>
</dbReference>
<feature type="coiled-coil region" evidence="2">
    <location>
        <begin position="566"/>
        <end position="620"/>
    </location>
</feature>
<protein>
    <recommendedName>
        <fullName evidence="8">FH2 domain-containing protein</fullName>
    </recommendedName>
</protein>
<dbReference type="SMART" id="SM01140">
    <property type="entry name" value="Drf_GBD"/>
    <property type="match status" value="1"/>
</dbReference>
<dbReference type="EnsemblMetazoa" id="XM_019997674.1">
    <property type="protein sequence ID" value="XP_019853233.1"/>
    <property type="gene ID" value="LOC105313283"/>
</dbReference>
<feature type="compositionally biased region" description="Polar residues" evidence="3">
    <location>
        <begin position="199"/>
        <end position="212"/>
    </location>
</feature>
<dbReference type="eggNOG" id="KOG1922">
    <property type="taxonomic scope" value="Eukaryota"/>
</dbReference>
<dbReference type="AlphaFoldDB" id="A0A1X7VU84"/>
<dbReference type="Pfam" id="PF06371">
    <property type="entry name" value="Drf_GBD"/>
    <property type="match status" value="1"/>
</dbReference>
<feature type="domain" description="FH2" evidence="5">
    <location>
        <begin position="714"/>
        <end position="1091"/>
    </location>
</feature>
<feature type="compositionally biased region" description="Polar residues" evidence="3">
    <location>
        <begin position="76"/>
        <end position="95"/>
    </location>
</feature>
<dbReference type="Pfam" id="PF02181">
    <property type="entry name" value="FH2"/>
    <property type="match status" value="1"/>
</dbReference>
<proteinExistence type="inferred from homology"/>
<dbReference type="OrthoDB" id="1668162at2759"/>
<dbReference type="GO" id="GO:0031267">
    <property type="term" value="F:small GTPase binding"/>
    <property type="evidence" value="ECO:0007669"/>
    <property type="project" value="InterPro"/>
</dbReference>
<reference evidence="6" key="2">
    <citation type="submission" date="2017-05" db="UniProtKB">
        <authorList>
            <consortium name="EnsemblMetazoa"/>
        </authorList>
    </citation>
    <scope>IDENTIFICATION</scope>
</reference>
<evidence type="ECO:0000259" key="5">
    <source>
        <dbReference type="PROSITE" id="PS51444"/>
    </source>
</evidence>
<accession>A0A1X7VU84</accession>
<dbReference type="InterPro" id="IPR014768">
    <property type="entry name" value="GBD/FH3_dom"/>
</dbReference>
<comment type="similarity">
    <text evidence="1">Belongs to the formin homology family.</text>
</comment>
<evidence type="ECO:0000313" key="6">
    <source>
        <dbReference type="EnsemblMetazoa" id="Aqu2.1.43439_001"/>
    </source>
</evidence>
<dbReference type="PANTHER" id="PTHR45857:SF4">
    <property type="entry name" value="FORMIN-LIKE PROTEIN"/>
    <property type="match status" value="1"/>
</dbReference>
<dbReference type="SUPFAM" id="SSF48371">
    <property type="entry name" value="ARM repeat"/>
    <property type="match status" value="1"/>
</dbReference>
<organism evidence="6">
    <name type="scientific">Amphimedon queenslandica</name>
    <name type="common">Sponge</name>
    <dbReference type="NCBI Taxonomy" id="400682"/>
    <lineage>
        <taxon>Eukaryota</taxon>
        <taxon>Metazoa</taxon>
        <taxon>Porifera</taxon>
        <taxon>Demospongiae</taxon>
        <taxon>Heteroscleromorpha</taxon>
        <taxon>Haplosclerida</taxon>
        <taxon>Niphatidae</taxon>
        <taxon>Amphimedon</taxon>
    </lineage>
</organism>
<gene>
    <name evidence="6" type="primary">105313283</name>
</gene>
<feature type="region of interest" description="Disordered" evidence="3">
    <location>
        <begin position="1"/>
        <end position="212"/>
    </location>
</feature>
<dbReference type="GO" id="GO:0008360">
    <property type="term" value="P:regulation of cell shape"/>
    <property type="evidence" value="ECO:0007669"/>
    <property type="project" value="TreeGrafter"/>
</dbReference>
<feature type="domain" description="GBD/FH3" evidence="4">
    <location>
        <begin position="211"/>
        <end position="618"/>
    </location>
</feature>
<dbReference type="GO" id="GO:0005829">
    <property type="term" value="C:cytosol"/>
    <property type="evidence" value="ECO:0007669"/>
    <property type="project" value="TreeGrafter"/>
</dbReference>
<reference evidence="7" key="1">
    <citation type="journal article" date="2010" name="Nature">
        <title>The Amphimedon queenslandica genome and the evolution of animal complexity.</title>
        <authorList>
            <person name="Srivastava M."/>
            <person name="Simakov O."/>
            <person name="Chapman J."/>
            <person name="Fahey B."/>
            <person name="Gauthier M.E."/>
            <person name="Mitros T."/>
            <person name="Richards G.S."/>
            <person name="Conaco C."/>
            <person name="Dacre M."/>
            <person name="Hellsten U."/>
            <person name="Larroux C."/>
            <person name="Putnam N.H."/>
            <person name="Stanke M."/>
            <person name="Adamska M."/>
            <person name="Darling A."/>
            <person name="Degnan S.M."/>
            <person name="Oakley T.H."/>
            <person name="Plachetzki D.C."/>
            <person name="Zhai Y."/>
            <person name="Adamski M."/>
            <person name="Calcino A."/>
            <person name="Cummins S.F."/>
            <person name="Goodstein D.M."/>
            <person name="Harris C."/>
            <person name="Jackson D.J."/>
            <person name="Leys S.P."/>
            <person name="Shu S."/>
            <person name="Woodcroft B.J."/>
            <person name="Vervoort M."/>
            <person name="Kosik K.S."/>
            <person name="Manning G."/>
            <person name="Degnan B.M."/>
            <person name="Rokhsar D.S."/>
        </authorList>
    </citation>
    <scope>NUCLEOTIDE SEQUENCE [LARGE SCALE GENOMIC DNA]</scope>
</reference>
<dbReference type="Gene3D" id="1.20.58.2220">
    <property type="entry name" value="Formin, FH2 domain"/>
    <property type="match status" value="1"/>
</dbReference>
<dbReference type="eggNOG" id="KOG1923">
    <property type="taxonomic scope" value="Eukaryota"/>
</dbReference>
<evidence type="ECO:0000256" key="1">
    <source>
        <dbReference type="ARBA" id="ARBA00023449"/>
    </source>
</evidence>
<dbReference type="GO" id="GO:0030866">
    <property type="term" value="P:cortical actin cytoskeleton organization"/>
    <property type="evidence" value="ECO:0007669"/>
    <property type="project" value="TreeGrafter"/>
</dbReference>
<dbReference type="InterPro" id="IPR015425">
    <property type="entry name" value="FH2_Formin"/>
</dbReference>
<feature type="compositionally biased region" description="Pro residues" evidence="3">
    <location>
        <begin position="682"/>
        <end position="708"/>
    </location>
</feature>
<name>A0A1X7VU84_AMPQE</name>
<feature type="compositionally biased region" description="Polar residues" evidence="3">
    <location>
        <begin position="122"/>
        <end position="131"/>
    </location>
</feature>
<feature type="compositionally biased region" description="Basic residues" evidence="3">
    <location>
        <begin position="53"/>
        <end position="62"/>
    </location>
</feature>
<dbReference type="SMART" id="SM01139">
    <property type="entry name" value="Drf_FH3"/>
    <property type="match status" value="1"/>
</dbReference>
<dbReference type="InterPro" id="IPR043592">
    <property type="entry name" value="FMNL_animal"/>
</dbReference>
<evidence type="ECO:0000256" key="2">
    <source>
        <dbReference type="SAM" id="Coils"/>
    </source>
</evidence>
<dbReference type="InterPro" id="IPR010472">
    <property type="entry name" value="FH3_dom"/>
</dbReference>
<dbReference type="STRING" id="400682.A0A1X7VU84"/>
<feature type="compositionally biased region" description="Basic and acidic residues" evidence="3">
    <location>
        <begin position="1116"/>
        <end position="1147"/>
    </location>
</feature>
<dbReference type="KEGG" id="aqu:105313283"/>
<sequence length="1179" mass="134403">MALETKQSRRATARKKTEQHSPSSSPWILAKPTNYVATLPLMHKPVQTLETRKTRRERKKQGRGPESPHLKLSRNPLVNSYPSPSQSSLTRTLPPNLSPADFVRSSPQTQRHSPFQKHSPLNKKSPSNRDSPLQKHSPLQKNSPLPPTKNTPQVVDDDIKVEPQPVVNGYDEPKPPSTLPIENAQETPQNTLRGRPHISSPQSTRMMTSKTPMPSDEVLNILFDKLLDQLNLTPEKVAEMNSMSPQQKWSLILAQRETNAGLSCMYYIEQLVRHSQPALKEKKVKRKLLDKLHPLGKVLKELEVELRTNAEGWIDNFVASPNHGHIALIDLLKDLIQYPSLLNTTQKISILQRSPSCVHTSLTCVKALMSNRSGFTAVFNYAPSVFVITHCISFPHHKTKTLVLKLLILVLLVPSGPQKILQAFEHYRRVKGEKNRFEILVNSMFQEPMAPSYQAEVLRFINTVVQAGDGPNARIFHQQEFLNAGLDIKTIEQTLECEPDEKLMHELKEWKKSFTDVQKLTDELLIARGRANGLKQELDMTLKSLRQTKIERDSYYDHLLKMQDKSKQQDNRVKTMTDEITNLTDEQHERSYMVKQIKQLQEVNQHYRQQTSQLRNKIEESMGQEALQDIDIIDPSFEIQDQVTAFKSYTTSTIATQTIGSTSDLTDGMLHEGEAEQEALPVPEPPPLPPNIPAPPPLPNVPLPPPLPGMNTSLRKPYITNLPLPTLNWVPLRNTNDTIFDGMDDNHVIEEIDFSEFETLFQVPRFKSKEVKTQPVKKQVELFDSKRTRGILFAKRRVRKEPEVISEMISNVDLDGLITEHCELLISIVPQESERETLAKNASDYETFGEAEQFLYQLAKIPRLEERLGVMSFMGGFDEILLQTQPRIDAVLNASLSIHRSSRLKKVFEVILAFGNYMNSSKRGTATGFKLASLERLLDTNSTDKKQNLLHYITHVVEKVYPNLLLFYEDLTIGKACEVSLEMVNLDVENIKQGFKTLKEEQESDPQNFIIFSFVKQVSSKVEELLEEHQKMKHAYTEVCRIFSELPTEEPAKFFDYFRKFINSWKMAIKDNHKKNKKMAPASGLLKKPKNPEELMRDLATEAAIVATARMNKTSIQEDERVAVPEEKSKPKVEKENKKEPASEKPVKTSSVKKGREASAASDLLEDEYYSTMDGTVSW</sequence>
<evidence type="ECO:0000313" key="7">
    <source>
        <dbReference type="Proteomes" id="UP000007879"/>
    </source>
</evidence>
<keyword evidence="7" id="KW-1185">Reference proteome</keyword>
<feature type="region of interest" description="Disordered" evidence="3">
    <location>
        <begin position="675"/>
        <end position="708"/>
    </location>
</feature>
<dbReference type="InterPro" id="IPR011989">
    <property type="entry name" value="ARM-like"/>
</dbReference>
<evidence type="ECO:0000256" key="3">
    <source>
        <dbReference type="SAM" id="MobiDB-lite"/>
    </source>
</evidence>
<dbReference type="Pfam" id="PF06367">
    <property type="entry name" value="Drf_FH3"/>
    <property type="match status" value="1"/>
</dbReference>
<dbReference type="EnsemblMetazoa" id="Aqu2.1.43439_001">
    <property type="protein sequence ID" value="Aqu2.1.43439_001"/>
    <property type="gene ID" value="Aqu2.1.43439"/>
</dbReference>
<keyword evidence="2" id="KW-0175">Coiled coil</keyword>
<feature type="region of interest" description="Disordered" evidence="3">
    <location>
        <begin position="1115"/>
        <end position="1163"/>
    </location>
</feature>
<dbReference type="Gene3D" id="1.25.10.10">
    <property type="entry name" value="Leucine-rich Repeat Variant"/>
    <property type="match status" value="1"/>
</dbReference>
<evidence type="ECO:0000259" key="4">
    <source>
        <dbReference type="PROSITE" id="PS51232"/>
    </source>
</evidence>
<dbReference type="Proteomes" id="UP000007879">
    <property type="component" value="Unassembled WGS sequence"/>
</dbReference>
<dbReference type="SUPFAM" id="SSF101447">
    <property type="entry name" value="Formin homology 2 domain (FH2 domain)"/>
    <property type="match status" value="1"/>
</dbReference>
<dbReference type="PANTHER" id="PTHR45857">
    <property type="entry name" value="FORMIN-LIKE PROTEIN"/>
    <property type="match status" value="1"/>
</dbReference>
<dbReference type="GO" id="GO:0051015">
    <property type="term" value="F:actin filament binding"/>
    <property type="evidence" value="ECO:0007669"/>
    <property type="project" value="TreeGrafter"/>
</dbReference>
<dbReference type="GO" id="GO:0016477">
    <property type="term" value="P:cell migration"/>
    <property type="evidence" value="ECO:0007669"/>
    <property type="project" value="TreeGrafter"/>
</dbReference>
<dbReference type="InterPro" id="IPR010473">
    <property type="entry name" value="GTPase-bd"/>
</dbReference>
<dbReference type="PROSITE" id="PS51444">
    <property type="entry name" value="FH2"/>
    <property type="match status" value="1"/>
</dbReference>
<dbReference type="InParanoid" id="A0A1X7VU84"/>